<evidence type="ECO:0000256" key="2">
    <source>
        <dbReference type="ARBA" id="ARBA00022898"/>
    </source>
</evidence>
<protein>
    <submittedName>
        <fullName evidence="4">Pyridoxal-phosphate dependent enzyme</fullName>
    </submittedName>
</protein>
<dbReference type="PANTHER" id="PTHR42937">
    <property type="match status" value="1"/>
</dbReference>
<proteinExistence type="predicted"/>
<dbReference type="SUPFAM" id="SSF53686">
    <property type="entry name" value="Tryptophan synthase beta subunit-like PLP-dependent enzymes"/>
    <property type="match status" value="1"/>
</dbReference>
<evidence type="ECO:0000259" key="3">
    <source>
        <dbReference type="Pfam" id="PF00291"/>
    </source>
</evidence>
<gene>
    <name evidence="4" type="ORF">ACGRVM_01495</name>
</gene>
<dbReference type="CDD" id="cd00640">
    <property type="entry name" value="Trp-synth-beta_II"/>
    <property type="match status" value="1"/>
</dbReference>
<accession>A0ABW7I383</accession>
<reference evidence="4 5" key="1">
    <citation type="submission" date="2024-10" db="EMBL/GenBank/DDBJ databases">
        <authorList>
            <person name="Yang X.-N."/>
        </authorList>
    </citation>
    <scope>NUCLEOTIDE SEQUENCE [LARGE SCALE GENOMIC DNA]</scope>
    <source>
        <strain evidence="4 5">CAU 1059</strain>
    </source>
</reference>
<dbReference type="Pfam" id="PF00291">
    <property type="entry name" value="PALP"/>
    <property type="match status" value="1"/>
</dbReference>
<dbReference type="InterPro" id="IPR001926">
    <property type="entry name" value="TrpB-like_PALP"/>
</dbReference>
<feature type="domain" description="Tryptophan synthase beta chain-like PALP" evidence="3">
    <location>
        <begin position="40"/>
        <end position="346"/>
    </location>
</feature>
<evidence type="ECO:0000313" key="5">
    <source>
        <dbReference type="Proteomes" id="UP001607157"/>
    </source>
</evidence>
<evidence type="ECO:0000256" key="1">
    <source>
        <dbReference type="ARBA" id="ARBA00001933"/>
    </source>
</evidence>
<comment type="cofactor">
    <cofactor evidence="1">
        <name>pyridoxal 5'-phosphate</name>
        <dbReference type="ChEBI" id="CHEBI:597326"/>
    </cofactor>
</comment>
<dbReference type="Proteomes" id="UP001607157">
    <property type="component" value="Unassembled WGS sequence"/>
</dbReference>
<keyword evidence="2" id="KW-0663">Pyridoxal phosphate</keyword>
<dbReference type="Gene3D" id="3.40.50.1100">
    <property type="match status" value="2"/>
</dbReference>
<dbReference type="InterPro" id="IPR036052">
    <property type="entry name" value="TrpB-like_PALP_sf"/>
</dbReference>
<sequence>MQIEENPWRGAEFPDAALADVLWPSTDAEAPRTLLARCPAAGATPLVPVEGFGPALWVKDERGRMDLGSFKALGAAYVIAHEAQEAEHASEGADMTRILEGRTYVTASAGNHGLSVAAGAAIFGARAVIYLADPVPESFADRLRARGAEVVRAGAHYEASMEAAHEAAEDNGWTLLSDSSWPGYTALPHRLMEGYLVMAAEAAEQMEEQAGAPPTHILLQAGVGGLAGACAAHFRKVWGDAPRIVVVEPEAAPALWTAIEAGRFVEAEGPVSNMGRLDCKAASLIALKGLARDADAFALVTDEEASAVLPELSALGLDTSPSGGAGIAALCHMGLPEDARVLCILSEGPAE</sequence>
<organism evidence="4 5">
    <name type="scientific">Roseovarius aquimarinus</name>
    <dbReference type="NCBI Taxonomy" id="1229156"/>
    <lineage>
        <taxon>Bacteria</taxon>
        <taxon>Pseudomonadati</taxon>
        <taxon>Pseudomonadota</taxon>
        <taxon>Alphaproteobacteria</taxon>
        <taxon>Rhodobacterales</taxon>
        <taxon>Roseobacteraceae</taxon>
        <taxon>Roseovarius</taxon>
    </lineage>
</organism>
<dbReference type="EMBL" id="JBIHMM010000001">
    <property type="protein sequence ID" value="MFH0252553.1"/>
    <property type="molecule type" value="Genomic_DNA"/>
</dbReference>
<dbReference type="RefSeq" id="WP_377169402.1">
    <property type="nucleotide sequence ID" value="NZ_JBHTJC010000001.1"/>
</dbReference>
<dbReference type="PANTHER" id="PTHR42937:SF1">
    <property type="entry name" value="DIAMINOPROPIONATE AMMONIA-LYASE"/>
    <property type="match status" value="1"/>
</dbReference>
<evidence type="ECO:0000313" key="4">
    <source>
        <dbReference type="EMBL" id="MFH0252553.1"/>
    </source>
</evidence>
<name>A0ABW7I383_9RHOB</name>
<comment type="caution">
    <text evidence="4">The sequence shown here is derived from an EMBL/GenBank/DDBJ whole genome shotgun (WGS) entry which is preliminary data.</text>
</comment>
<keyword evidence="5" id="KW-1185">Reference proteome</keyword>